<keyword evidence="2 3" id="KW-0040">ANK repeat</keyword>
<evidence type="ECO:0000256" key="1">
    <source>
        <dbReference type="ARBA" id="ARBA00022737"/>
    </source>
</evidence>
<feature type="repeat" description="ANK" evidence="3">
    <location>
        <begin position="44"/>
        <end position="76"/>
    </location>
</feature>
<comment type="caution">
    <text evidence="5">The sequence shown here is derived from an EMBL/GenBank/DDBJ whole genome shotgun (WGS) entry which is preliminary data.</text>
</comment>
<dbReference type="InterPro" id="IPR002110">
    <property type="entry name" value="Ankyrin_rpt"/>
</dbReference>
<evidence type="ECO:0000256" key="4">
    <source>
        <dbReference type="SAM" id="MobiDB-lite"/>
    </source>
</evidence>
<sequence length="326" mass="35330">MGERESKDDGAPFGTIQQAASRGRIETIKVLLEGGADPDEVDQCGWGPLHFAADKGHWNIARLLLEKGATPGLVNGSSDRFTGKSTYPILVAAAREYLPMLRLLLGAKVRTTVTDVHGRTPVHLAVKQGNLEICSLLLEHDAQHPLSGLSRIFGSKPAVLTKDTSDHFPLFYAVESGNSPMAELLLSSSAASPKARDWHKKRLFHEAVKSGNVEMVEIFLRNGAPVNLRGQDSTSALHIAAYEGDVNMTRLLLEWGASTTRKDGGLSTPEKVSRNAEVTMILKNQNQNPRGLKETKQKPKPSTKGVSVPPPEYSAPAESMASRLKT</sequence>
<feature type="repeat" description="ANK" evidence="3">
    <location>
        <begin position="16"/>
        <end position="43"/>
    </location>
</feature>
<evidence type="ECO:0000313" key="6">
    <source>
        <dbReference type="Proteomes" id="UP001220324"/>
    </source>
</evidence>
<dbReference type="SUPFAM" id="SSF48403">
    <property type="entry name" value="Ankyrin repeat"/>
    <property type="match status" value="1"/>
</dbReference>
<dbReference type="PANTHER" id="PTHR24201">
    <property type="entry name" value="ANK_REP_REGION DOMAIN-CONTAINING PROTEIN"/>
    <property type="match status" value="1"/>
</dbReference>
<dbReference type="PRINTS" id="PR01415">
    <property type="entry name" value="ANKYRIN"/>
</dbReference>
<dbReference type="Proteomes" id="UP001220324">
    <property type="component" value="Unassembled WGS sequence"/>
</dbReference>
<gene>
    <name evidence="5" type="ORF">N7494_008951</name>
</gene>
<evidence type="ECO:0000256" key="3">
    <source>
        <dbReference type="PROSITE-ProRule" id="PRU00023"/>
    </source>
</evidence>
<evidence type="ECO:0000256" key="2">
    <source>
        <dbReference type="ARBA" id="ARBA00023043"/>
    </source>
</evidence>
<dbReference type="InterPro" id="IPR050776">
    <property type="entry name" value="Ank_Repeat/CDKN_Inhibitor"/>
</dbReference>
<protein>
    <submittedName>
        <fullName evidence="5">Uncharacterized protein</fullName>
    </submittedName>
</protein>
<dbReference type="AlphaFoldDB" id="A0AAD6GCW4"/>
<dbReference type="Pfam" id="PF12796">
    <property type="entry name" value="Ank_2"/>
    <property type="match status" value="1"/>
</dbReference>
<feature type="repeat" description="ANK" evidence="3">
    <location>
        <begin position="232"/>
        <end position="264"/>
    </location>
</feature>
<evidence type="ECO:0000313" key="5">
    <source>
        <dbReference type="EMBL" id="KAJ5532399.1"/>
    </source>
</evidence>
<dbReference type="GO" id="GO:0005634">
    <property type="term" value="C:nucleus"/>
    <property type="evidence" value="ECO:0007669"/>
    <property type="project" value="TreeGrafter"/>
</dbReference>
<dbReference type="PROSITE" id="PS50297">
    <property type="entry name" value="ANK_REP_REGION"/>
    <property type="match status" value="4"/>
</dbReference>
<keyword evidence="6" id="KW-1185">Reference proteome</keyword>
<dbReference type="SMART" id="SM00248">
    <property type="entry name" value="ANK"/>
    <property type="match status" value="7"/>
</dbReference>
<accession>A0AAD6GCW4</accession>
<reference evidence="5 6" key="1">
    <citation type="journal article" date="2023" name="IMA Fungus">
        <title>Comparative genomic study of the Penicillium genus elucidates a diverse pangenome and 15 lateral gene transfer events.</title>
        <authorList>
            <person name="Petersen C."/>
            <person name="Sorensen T."/>
            <person name="Nielsen M.R."/>
            <person name="Sondergaard T.E."/>
            <person name="Sorensen J.L."/>
            <person name="Fitzpatrick D.A."/>
            <person name="Frisvad J.C."/>
            <person name="Nielsen K.L."/>
        </authorList>
    </citation>
    <scope>NUCLEOTIDE SEQUENCE [LARGE SCALE GENOMIC DNA]</scope>
    <source>
        <strain evidence="5 6">IBT 35679</strain>
    </source>
</reference>
<feature type="repeat" description="ANK" evidence="3">
    <location>
        <begin position="117"/>
        <end position="143"/>
    </location>
</feature>
<dbReference type="EMBL" id="JAQIZZ010000007">
    <property type="protein sequence ID" value="KAJ5532399.1"/>
    <property type="molecule type" value="Genomic_DNA"/>
</dbReference>
<proteinExistence type="predicted"/>
<dbReference type="Pfam" id="PF13637">
    <property type="entry name" value="Ank_4"/>
    <property type="match status" value="2"/>
</dbReference>
<organism evidence="5 6">
    <name type="scientific">Penicillium frequentans</name>
    <dbReference type="NCBI Taxonomy" id="3151616"/>
    <lineage>
        <taxon>Eukaryota</taxon>
        <taxon>Fungi</taxon>
        <taxon>Dikarya</taxon>
        <taxon>Ascomycota</taxon>
        <taxon>Pezizomycotina</taxon>
        <taxon>Eurotiomycetes</taxon>
        <taxon>Eurotiomycetidae</taxon>
        <taxon>Eurotiales</taxon>
        <taxon>Aspergillaceae</taxon>
        <taxon>Penicillium</taxon>
    </lineage>
</organism>
<dbReference type="PROSITE" id="PS50088">
    <property type="entry name" value="ANK_REPEAT"/>
    <property type="match status" value="5"/>
</dbReference>
<name>A0AAD6GCW4_9EURO</name>
<dbReference type="InterPro" id="IPR036770">
    <property type="entry name" value="Ankyrin_rpt-contain_sf"/>
</dbReference>
<keyword evidence="1" id="KW-0677">Repeat</keyword>
<dbReference type="Gene3D" id="1.25.40.20">
    <property type="entry name" value="Ankyrin repeat-containing domain"/>
    <property type="match status" value="2"/>
</dbReference>
<feature type="repeat" description="ANK" evidence="3">
    <location>
        <begin position="199"/>
        <end position="231"/>
    </location>
</feature>
<feature type="region of interest" description="Disordered" evidence="4">
    <location>
        <begin position="282"/>
        <end position="326"/>
    </location>
</feature>